<evidence type="ECO:0000256" key="1">
    <source>
        <dbReference type="SAM" id="Phobius"/>
    </source>
</evidence>
<dbReference type="EMBL" id="JALJOS010000088">
    <property type="protein sequence ID" value="KAK9816191.1"/>
    <property type="molecule type" value="Genomic_DNA"/>
</dbReference>
<dbReference type="InterPro" id="IPR036844">
    <property type="entry name" value="Hint_dom_sf"/>
</dbReference>
<evidence type="ECO:0000313" key="3">
    <source>
        <dbReference type="EMBL" id="KAK9816191.1"/>
    </source>
</evidence>
<feature type="transmembrane region" description="Helical" evidence="1">
    <location>
        <begin position="144"/>
        <end position="162"/>
    </location>
</feature>
<feature type="transmembrane region" description="Helical" evidence="1">
    <location>
        <begin position="182"/>
        <end position="201"/>
    </location>
</feature>
<keyword evidence="1" id="KW-0812">Transmembrane</keyword>
<keyword evidence="4" id="KW-1185">Reference proteome</keyword>
<dbReference type="PANTHER" id="PTHR46706:SF12">
    <property type="entry name" value="PROTEIN QUA-1-RELATED"/>
    <property type="match status" value="1"/>
</dbReference>
<keyword evidence="1" id="KW-1133">Transmembrane helix</keyword>
<accession>A0AAW1PR86</accession>
<dbReference type="Gene3D" id="2.170.16.10">
    <property type="entry name" value="Hedgehog/Intein (Hint) domain"/>
    <property type="match status" value="1"/>
</dbReference>
<name>A0AAW1PR86_9CHLO</name>
<protein>
    <recommendedName>
        <fullName evidence="2">Hedgehog protein Hint domain-containing protein</fullName>
    </recommendedName>
</protein>
<gene>
    <name evidence="3" type="ORF">WJX74_006201</name>
</gene>
<reference evidence="3 4" key="1">
    <citation type="journal article" date="2024" name="Nat. Commun.">
        <title>Phylogenomics reveals the evolutionary origins of lichenization in chlorophyte algae.</title>
        <authorList>
            <person name="Puginier C."/>
            <person name="Libourel C."/>
            <person name="Otte J."/>
            <person name="Skaloud P."/>
            <person name="Haon M."/>
            <person name="Grisel S."/>
            <person name="Petersen M."/>
            <person name="Berrin J.G."/>
            <person name="Delaux P.M."/>
            <person name="Dal Grande F."/>
            <person name="Keller J."/>
        </authorList>
    </citation>
    <scope>NUCLEOTIDE SEQUENCE [LARGE SCALE GENOMIC DNA]</scope>
    <source>
        <strain evidence="3 4">SAG 2145</strain>
    </source>
</reference>
<dbReference type="PANTHER" id="PTHR46706">
    <property type="entry name" value="PROTEIN QUA-1-RELATED"/>
    <property type="match status" value="1"/>
</dbReference>
<dbReference type="GO" id="GO:0016540">
    <property type="term" value="P:protein autoprocessing"/>
    <property type="evidence" value="ECO:0007669"/>
    <property type="project" value="InterPro"/>
</dbReference>
<keyword evidence="1" id="KW-0472">Membrane</keyword>
<dbReference type="InterPro" id="IPR001767">
    <property type="entry name" value="Hedgehog_Hint"/>
</dbReference>
<evidence type="ECO:0000259" key="2">
    <source>
        <dbReference type="Pfam" id="PF01079"/>
    </source>
</evidence>
<dbReference type="AlphaFoldDB" id="A0AAW1PR86"/>
<feature type="domain" description="Hedgehog protein Hint" evidence="2">
    <location>
        <begin position="1"/>
        <end position="118"/>
    </location>
</feature>
<dbReference type="Pfam" id="PF01079">
    <property type="entry name" value="Hint"/>
    <property type="match status" value="1"/>
</dbReference>
<dbReference type="SUPFAM" id="SSF51294">
    <property type="entry name" value="Hedgehog/intein (Hint) domain"/>
    <property type="match status" value="1"/>
</dbReference>
<dbReference type="Proteomes" id="UP001438707">
    <property type="component" value="Unassembled WGS sequence"/>
</dbReference>
<proteinExistence type="predicted"/>
<dbReference type="InterPro" id="IPR052140">
    <property type="entry name" value="Dev_Signal_Hedgehog-like"/>
</dbReference>
<evidence type="ECO:0000313" key="4">
    <source>
        <dbReference type="Proteomes" id="UP001438707"/>
    </source>
</evidence>
<sequence length="206" mass="22057">MDKLQLGDLVMTSAGFEAIFLFGERDSSRLAPFIVIETGAHKIEMSADHFIHVQSLGLEQFKRAGQVSTGDFIWVKSEGQLKPSAVTAVSSVVQVGLYNPYTPSGSIFVNGVLASVHSRWFLDDACDLLGCVAHLPTLYQAAMLPIRFICFLVTLIGGPGAVEAVDNLFSLTYIGHTYPQVAAASYAASTSAAILLTAVAFRKLAN</sequence>
<comment type="caution">
    <text evidence="3">The sequence shown here is derived from an EMBL/GenBank/DDBJ whole genome shotgun (WGS) entry which is preliminary data.</text>
</comment>
<organism evidence="3 4">
    <name type="scientific">Apatococcus lobatus</name>
    <dbReference type="NCBI Taxonomy" id="904363"/>
    <lineage>
        <taxon>Eukaryota</taxon>
        <taxon>Viridiplantae</taxon>
        <taxon>Chlorophyta</taxon>
        <taxon>core chlorophytes</taxon>
        <taxon>Trebouxiophyceae</taxon>
        <taxon>Chlorellales</taxon>
        <taxon>Chlorellaceae</taxon>
        <taxon>Apatococcus</taxon>
    </lineage>
</organism>